<dbReference type="InterPro" id="IPR037171">
    <property type="entry name" value="NagB/RpiA_transferase-like"/>
</dbReference>
<dbReference type="InterPro" id="IPR038460">
    <property type="entry name" value="AcetylCoA_hyd_C_sf"/>
</dbReference>
<evidence type="ECO:0000259" key="5">
    <source>
        <dbReference type="Pfam" id="PF13336"/>
    </source>
</evidence>
<accession>A0A5D4FWL3</accession>
<dbReference type="Pfam" id="PF13336">
    <property type="entry name" value="AcetylCoA_hyd_C"/>
    <property type="match status" value="1"/>
</dbReference>
<reference evidence="6 7" key="1">
    <citation type="submission" date="2019-08" db="EMBL/GenBank/DDBJ databases">
        <title>Draft genome of C. urealyticum strain VH4248.</title>
        <authorList>
            <person name="Navas J."/>
        </authorList>
    </citation>
    <scope>NUCLEOTIDE SEQUENCE [LARGE SCALE GENOMIC DNA]</scope>
    <source>
        <strain evidence="6 7">VH4248</strain>
    </source>
</reference>
<keyword evidence="6" id="KW-0378">Hydrolase</keyword>
<feature type="binding site" evidence="3">
    <location>
        <position position="362"/>
    </location>
    <ligand>
        <name>CoA</name>
        <dbReference type="ChEBI" id="CHEBI:57287"/>
    </ligand>
</feature>
<dbReference type="PANTHER" id="PTHR43609:SF1">
    <property type="entry name" value="ACETYL-COA HYDROLASE"/>
    <property type="match status" value="1"/>
</dbReference>
<dbReference type="InterPro" id="IPR003702">
    <property type="entry name" value="ActCoA_hydro_N"/>
</dbReference>
<feature type="domain" description="Acetyl-CoA hydrolase/transferase C-terminal" evidence="5">
    <location>
        <begin position="333"/>
        <end position="466"/>
    </location>
</feature>
<comment type="similarity">
    <text evidence="1">Belongs to the acetyl-CoA hydrolase/transferase family.</text>
</comment>
<evidence type="ECO:0000256" key="3">
    <source>
        <dbReference type="PIRSR" id="PIRSR617821-2"/>
    </source>
</evidence>
<feature type="active site" description="5-glutamyl coenzyme A thioester intermediate" evidence="2">
    <location>
        <position position="292"/>
    </location>
</feature>
<dbReference type="InterPro" id="IPR046433">
    <property type="entry name" value="ActCoA_hydro"/>
</dbReference>
<dbReference type="Proteomes" id="UP000324726">
    <property type="component" value="Unassembled WGS sequence"/>
</dbReference>
<dbReference type="PANTHER" id="PTHR43609">
    <property type="entry name" value="ACETYL-COA HYDROLASE"/>
    <property type="match status" value="1"/>
</dbReference>
<feature type="binding site" evidence="3">
    <location>
        <position position="406"/>
    </location>
    <ligand>
        <name>CoA</name>
        <dbReference type="ChEBI" id="CHEBI:57287"/>
    </ligand>
</feature>
<dbReference type="EMBL" id="VSZI01000001">
    <property type="protein sequence ID" value="TYR20866.1"/>
    <property type="molecule type" value="Genomic_DNA"/>
</dbReference>
<dbReference type="NCBIfam" id="TIGR03458">
    <property type="entry name" value="YgfH_subfam"/>
    <property type="match status" value="1"/>
</dbReference>
<evidence type="ECO:0000256" key="2">
    <source>
        <dbReference type="PIRSR" id="PIRSR617821-1"/>
    </source>
</evidence>
<keyword evidence="6" id="KW-0808">Transferase</keyword>
<comment type="caution">
    <text evidence="6">The sequence shown here is derived from an EMBL/GenBank/DDBJ whole genome shotgun (WGS) entry which is preliminary data.</text>
</comment>
<dbReference type="SUPFAM" id="SSF100950">
    <property type="entry name" value="NagB/RpiA/CoA transferase-like"/>
    <property type="match status" value="2"/>
</dbReference>
<evidence type="ECO:0000256" key="1">
    <source>
        <dbReference type="ARBA" id="ARBA00009632"/>
    </source>
</evidence>
<evidence type="ECO:0000259" key="4">
    <source>
        <dbReference type="Pfam" id="PF02550"/>
    </source>
</evidence>
<evidence type="ECO:0000313" key="6">
    <source>
        <dbReference type="EMBL" id="TYR20866.1"/>
    </source>
</evidence>
<feature type="binding site" evidence="3">
    <location>
        <position position="386"/>
    </location>
    <ligand>
        <name>CoA</name>
        <dbReference type="ChEBI" id="CHEBI:57287"/>
    </ligand>
</feature>
<dbReference type="FunFam" id="3.40.1080.20:FF:000001">
    <property type="entry name" value="Acetyl-CoA hydrolase Ach1"/>
    <property type="match status" value="1"/>
</dbReference>
<dbReference type="GO" id="GO:0006083">
    <property type="term" value="P:acetate metabolic process"/>
    <property type="evidence" value="ECO:0007669"/>
    <property type="project" value="InterPro"/>
</dbReference>
<dbReference type="InterPro" id="IPR026888">
    <property type="entry name" value="AcetylCoA_hyd_C"/>
</dbReference>
<feature type="domain" description="Acetyl-CoA hydrolase/transferase N-terminal" evidence="4">
    <location>
        <begin position="11"/>
        <end position="220"/>
    </location>
</feature>
<name>A0A5D4FWL3_9CORY</name>
<feature type="binding site" evidence="3">
    <location>
        <begin position="267"/>
        <end position="271"/>
    </location>
    <ligand>
        <name>CoA</name>
        <dbReference type="ChEBI" id="CHEBI:57287"/>
    </ligand>
</feature>
<dbReference type="Pfam" id="PF02550">
    <property type="entry name" value="AcetylCoA_hydro"/>
    <property type="match status" value="1"/>
</dbReference>
<organism evidence="6 7">
    <name type="scientific">Corynebacterium urealyticum</name>
    <dbReference type="NCBI Taxonomy" id="43771"/>
    <lineage>
        <taxon>Bacteria</taxon>
        <taxon>Bacillati</taxon>
        <taxon>Actinomycetota</taxon>
        <taxon>Actinomycetes</taxon>
        <taxon>Mycobacteriales</taxon>
        <taxon>Corynebacteriaceae</taxon>
        <taxon>Corynebacterium</taxon>
    </lineage>
</organism>
<dbReference type="RefSeq" id="WP_148812828.1">
    <property type="nucleotide sequence ID" value="NZ_VSZI01000001.1"/>
</dbReference>
<dbReference type="GO" id="GO:0006084">
    <property type="term" value="P:acetyl-CoA metabolic process"/>
    <property type="evidence" value="ECO:0007669"/>
    <property type="project" value="InterPro"/>
</dbReference>
<dbReference type="GO" id="GO:0003986">
    <property type="term" value="F:acetyl-CoA hydrolase activity"/>
    <property type="evidence" value="ECO:0007669"/>
    <property type="project" value="TreeGrafter"/>
</dbReference>
<dbReference type="InterPro" id="IPR017821">
    <property type="entry name" value="Succinate_CoA_transferase"/>
</dbReference>
<sequence length="501" mass="54878">MSDRIANAYLKSKVMTAEEAAQFVNNGDRVGMSGFTGAGYPKGLPTAIAKRAEEAHERGDEFRIDMFTGASTGPDCDGVLAEAHAINYRTPFITDPIVRKQINEGEIKYQDIHLSHLGMFVEQGFFGKFDVAIIEAVRITEEGHIVPSSAVGNNIEYMEAADKIIIEVNEWQSEDLEGMHDIWMPGHLPHRTPIPINNPGDRIGTTYIPVDKEKVVAVVETNATDRNAPFKPADEVSEKIAGHFLDLLEGEVKAGRLTYDGYIMQSGVGNVPNAVMAGLLDSKFENIQAYTEVIQDGMLDLIDAGKMTVASATSFALSPEYADKMNDGAKKYREHIILRPQQISNSPEVIRRVGLVASNGMIEADIYGNVNSTNVSGSRIMNGIGGSGDFTRNAFLSTFISGTIAKDGAISTIVPFASHIDHTEHDSMVIITERGYADLRGLTPRERAKKMIEIAHPDYQPLLEEYFERAKSKGAGLQTPHDLRTAFDFHINLAEKGSMKG</sequence>
<dbReference type="Gene3D" id="3.40.1080.20">
    <property type="entry name" value="Acetyl-CoA hydrolase/transferase C-terminal domain"/>
    <property type="match status" value="1"/>
</dbReference>
<proteinExistence type="inferred from homology"/>
<dbReference type="GO" id="GO:0008775">
    <property type="term" value="F:acetate CoA-transferase activity"/>
    <property type="evidence" value="ECO:0007669"/>
    <property type="project" value="InterPro"/>
</dbReference>
<gene>
    <name evidence="6" type="ORF">FYJ87_08170</name>
</gene>
<dbReference type="Gene3D" id="3.40.1080.10">
    <property type="entry name" value="Glutaconate Coenzyme A-transferase"/>
    <property type="match status" value="1"/>
</dbReference>
<evidence type="ECO:0000313" key="7">
    <source>
        <dbReference type="Proteomes" id="UP000324726"/>
    </source>
</evidence>
<feature type="binding site" evidence="3">
    <location>
        <position position="382"/>
    </location>
    <ligand>
        <name>CoA</name>
        <dbReference type="ChEBI" id="CHEBI:57287"/>
    </ligand>
</feature>
<dbReference type="AlphaFoldDB" id="A0A5D4FWL3"/>
<protein>
    <submittedName>
        <fullName evidence="6">Acetyl-CoA hydrolase/transferase family protein</fullName>
    </submittedName>
</protein>
<dbReference type="Gene3D" id="3.30.750.70">
    <property type="entry name" value="4-hydroxybutyrate coenzyme like domains"/>
    <property type="match status" value="1"/>
</dbReference>